<dbReference type="Pfam" id="PF13976">
    <property type="entry name" value="gag_pre-integrs"/>
    <property type="match status" value="1"/>
</dbReference>
<dbReference type="CDD" id="cd09272">
    <property type="entry name" value="RNase_HI_RT_Ty1"/>
    <property type="match status" value="1"/>
</dbReference>
<evidence type="ECO:0000259" key="2">
    <source>
        <dbReference type="Pfam" id="PF13976"/>
    </source>
</evidence>
<keyword evidence="4" id="KW-1185">Reference proteome</keyword>
<dbReference type="Proteomes" id="UP001151760">
    <property type="component" value="Unassembled WGS sequence"/>
</dbReference>
<gene>
    <name evidence="3" type="ORF">Tco_0909437</name>
</gene>
<proteinExistence type="predicted"/>
<dbReference type="SUPFAM" id="SSF53098">
    <property type="entry name" value="Ribonuclease H-like"/>
    <property type="match status" value="1"/>
</dbReference>
<accession>A0ABQ5CSS0</accession>
<feature type="compositionally biased region" description="Polar residues" evidence="1">
    <location>
        <begin position="212"/>
        <end position="221"/>
    </location>
</feature>
<reference evidence="3" key="2">
    <citation type="submission" date="2022-01" db="EMBL/GenBank/DDBJ databases">
        <authorList>
            <person name="Yamashiro T."/>
            <person name="Shiraishi A."/>
            <person name="Satake H."/>
            <person name="Nakayama K."/>
        </authorList>
    </citation>
    <scope>NUCLEOTIDE SEQUENCE</scope>
</reference>
<organism evidence="3 4">
    <name type="scientific">Tanacetum coccineum</name>
    <dbReference type="NCBI Taxonomy" id="301880"/>
    <lineage>
        <taxon>Eukaryota</taxon>
        <taxon>Viridiplantae</taxon>
        <taxon>Streptophyta</taxon>
        <taxon>Embryophyta</taxon>
        <taxon>Tracheophyta</taxon>
        <taxon>Spermatophyta</taxon>
        <taxon>Magnoliopsida</taxon>
        <taxon>eudicotyledons</taxon>
        <taxon>Gunneridae</taxon>
        <taxon>Pentapetalae</taxon>
        <taxon>asterids</taxon>
        <taxon>campanulids</taxon>
        <taxon>Asterales</taxon>
        <taxon>Asteraceae</taxon>
        <taxon>Asteroideae</taxon>
        <taxon>Anthemideae</taxon>
        <taxon>Anthemidinae</taxon>
        <taxon>Tanacetum</taxon>
    </lineage>
</organism>
<sequence length="654" mass="73490">MEVFTMAVISNTQVTALIFVKWKTSFEEYAGKQLQGCLSMGWDRFGYTATISSHFNLLQQRWNGQLGIVEGGKKQECSSDTVSNIVWRSRHLARKPSESLMVLQLGKDSLRTEALMGFFEKQKLTGPNFIDWYRPLRIVISIDDKLNTSSSHFPPAPCSSCVGQQVALKSLAAHTVGFNGSKEIAGLMKKAVYASDFDGFVQNYNMHALGKTNGNNAQTNRKPSKAGGDNNQGIWENLSTLLLPSPSNSPSTRGRSRNGLKSVMRVVETGIGKRECHQFLSRVAKKKYEHSLWSGGGSVSRLDSALLWHCRLGHISKKRIEKLQHDGLLNSTDLRAFEKCVPCMSVQEFLDSSQGSWIIAHHTLPYTPQHMSFWDYALETAARILNMVPTKKVEKTPYEVWHGQAPKLSYLKVWGCEALLSEYSYKPDKEDTHPSIDTSLNHEEDDLEMDEPQSDIIPIRRSRRPTDRLCLYIDAEEHELGISSEPASYKSCIVRPWTLIKWLNAHECGNESIKDNEFEILNPGDLHWTTVKKHSEVSQGILKECFSLWSSQTGIMENSFLGAGVVPTIEKPINMYCDNTGAIAIANESGITKGARHFRAKVHYLREVIEFGDIKLEKVHTDDNLADPFTKALAFPKHSELTRNIGMLPASSFM</sequence>
<protein>
    <submittedName>
        <fullName evidence="3">Retrotransposon protein, putative, ty1-copia subclass</fullName>
    </submittedName>
</protein>
<evidence type="ECO:0000313" key="4">
    <source>
        <dbReference type="Proteomes" id="UP001151760"/>
    </source>
</evidence>
<evidence type="ECO:0000313" key="3">
    <source>
        <dbReference type="EMBL" id="GJT29162.1"/>
    </source>
</evidence>
<name>A0ABQ5CSS0_9ASTR</name>
<dbReference type="EMBL" id="BQNB010014521">
    <property type="protein sequence ID" value="GJT29162.1"/>
    <property type="molecule type" value="Genomic_DNA"/>
</dbReference>
<dbReference type="InterPro" id="IPR012337">
    <property type="entry name" value="RNaseH-like_sf"/>
</dbReference>
<evidence type="ECO:0000256" key="1">
    <source>
        <dbReference type="SAM" id="MobiDB-lite"/>
    </source>
</evidence>
<comment type="caution">
    <text evidence="3">The sequence shown here is derived from an EMBL/GenBank/DDBJ whole genome shotgun (WGS) entry which is preliminary data.</text>
</comment>
<feature type="domain" description="GAG-pre-integrase" evidence="2">
    <location>
        <begin position="300"/>
        <end position="344"/>
    </location>
</feature>
<dbReference type="InterPro" id="IPR039537">
    <property type="entry name" value="Retrotran_Ty1/copia-like"/>
</dbReference>
<dbReference type="InterPro" id="IPR025724">
    <property type="entry name" value="GAG-pre-integrase_dom"/>
</dbReference>
<dbReference type="PANTHER" id="PTHR42648:SF27">
    <property type="entry name" value="RNA-DIRECTED DNA POLYMERASE"/>
    <property type="match status" value="1"/>
</dbReference>
<reference evidence="3" key="1">
    <citation type="journal article" date="2022" name="Int. J. Mol. Sci.">
        <title>Draft Genome of Tanacetum Coccineum: Genomic Comparison of Closely Related Tanacetum-Family Plants.</title>
        <authorList>
            <person name="Yamashiro T."/>
            <person name="Shiraishi A."/>
            <person name="Nakayama K."/>
            <person name="Satake H."/>
        </authorList>
    </citation>
    <scope>NUCLEOTIDE SEQUENCE</scope>
</reference>
<feature type="region of interest" description="Disordered" evidence="1">
    <location>
        <begin position="211"/>
        <end position="230"/>
    </location>
</feature>
<dbReference type="PANTHER" id="PTHR42648">
    <property type="entry name" value="TRANSPOSASE, PUTATIVE-RELATED"/>
    <property type="match status" value="1"/>
</dbReference>
<feature type="region of interest" description="Disordered" evidence="1">
    <location>
        <begin position="428"/>
        <end position="450"/>
    </location>
</feature>